<evidence type="ECO:0008006" key="3">
    <source>
        <dbReference type="Google" id="ProtNLM"/>
    </source>
</evidence>
<name>A0ABX9FW55_9ENTR</name>
<dbReference type="RefSeq" id="WP_113858271.1">
    <property type="nucleotide sequence ID" value="NZ_QNRL01000005.1"/>
</dbReference>
<reference evidence="1 2" key="1">
    <citation type="submission" date="2018-06" db="EMBL/GenBank/DDBJ databases">
        <title>Genomic Encyclopedia of Type Strains, Phase IV (KMG-IV): sequencing the most valuable type-strain genomes for metagenomic binning, comparative biology and taxonomic classification.</title>
        <authorList>
            <person name="Goeker M."/>
        </authorList>
    </citation>
    <scope>NUCLEOTIDE SEQUENCE [LARGE SCALE GENOMIC DNA]</scope>
    <source>
        <strain evidence="1 2">DSM 27453</strain>
    </source>
</reference>
<protein>
    <recommendedName>
        <fullName evidence="3">Tetratricopeptide repeat protein</fullName>
    </recommendedName>
</protein>
<proteinExistence type="predicted"/>
<organism evidence="1 2">
    <name type="scientific">Pseudocitrobacter faecalis</name>
    <dbReference type="NCBI Taxonomy" id="1398493"/>
    <lineage>
        <taxon>Bacteria</taxon>
        <taxon>Pseudomonadati</taxon>
        <taxon>Pseudomonadota</taxon>
        <taxon>Gammaproteobacteria</taxon>
        <taxon>Enterobacterales</taxon>
        <taxon>Enterobacteriaceae</taxon>
        <taxon>Pseudocitrobacter</taxon>
    </lineage>
</organism>
<keyword evidence="2" id="KW-1185">Reference proteome</keyword>
<gene>
    <name evidence="1" type="ORF">DFQ50_105404</name>
</gene>
<evidence type="ECO:0000313" key="1">
    <source>
        <dbReference type="EMBL" id="RBP11080.1"/>
    </source>
</evidence>
<accession>A0ABX9FW55</accession>
<dbReference type="SUPFAM" id="SSF48452">
    <property type="entry name" value="TPR-like"/>
    <property type="match status" value="1"/>
</dbReference>
<dbReference type="Proteomes" id="UP000253201">
    <property type="component" value="Unassembled WGS sequence"/>
</dbReference>
<dbReference type="Gene3D" id="1.25.40.10">
    <property type="entry name" value="Tetratricopeptide repeat domain"/>
    <property type="match status" value="1"/>
</dbReference>
<evidence type="ECO:0000313" key="2">
    <source>
        <dbReference type="Proteomes" id="UP000253201"/>
    </source>
</evidence>
<sequence length="239" mass="26876">MHSYFKGILTLVFTIIISTSTLAEPYGHYDLKKILPVTETKSGKTYQFDVGYLDQVFLDIYKHSFAPLSPRFDSLEDQKRALRDTQVLMKLLNNYIRTMPNPNYQILGRTALVNHMAYSMGVSDARATAEKQYEHMLSMKPNDPDAHFYYGILLLNTCQIDKSIEHLSASVETGNNRASILLATAYVISGKNKKALNTLDTQLKKAPNDSNAKKLHDFIASGKAKEVVATMQEKSCGKK</sequence>
<dbReference type="InterPro" id="IPR011990">
    <property type="entry name" value="TPR-like_helical_dom_sf"/>
</dbReference>
<comment type="caution">
    <text evidence="1">The sequence shown here is derived from an EMBL/GenBank/DDBJ whole genome shotgun (WGS) entry which is preliminary data.</text>
</comment>
<dbReference type="EMBL" id="QNRL01000005">
    <property type="protein sequence ID" value="RBP11080.1"/>
    <property type="molecule type" value="Genomic_DNA"/>
</dbReference>